<protein>
    <submittedName>
        <fullName evidence="2">Sec1-like protein</fullName>
    </submittedName>
</protein>
<dbReference type="EMBL" id="LDAU01000034">
    <property type="protein sequence ID" value="KRX10235.1"/>
    <property type="molecule type" value="Genomic_DNA"/>
</dbReference>
<dbReference type="InterPro" id="IPR043154">
    <property type="entry name" value="Sec-1-like_dom1"/>
</dbReference>
<dbReference type="Pfam" id="PF00995">
    <property type="entry name" value="Sec1"/>
    <property type="match status" value="1"/>
</dbReference>
<dbReference type="FunCoup" id="A0A0V0R701">
    <property type="interactions" value="337"/>
</dbReference>
<dbReference type="Gene3D" id="1.25.40.60">
    <property type="match status" value="1"/>
</dbReference>
<comment type="caution">
    <text evidence="2">The sequence shown here is derived from an EMBL/GenBank/DDBJ whole genome shotgun (WGS) entry which is preliminary data.</text>
</comment>
<evidence type="ECO:0000313" key="3">
    <source>
        <dbReference type="Proteomes" id="UP000054937"/>
    </source>
</evidence>
<dbReference type="InterPro" id="IPR043127">
    <property type="entry name" value="Sec-1-like_dom3a"/>
</dbReference>
<dbReference type="Gene3D" id="3.40.50.1910">
    <property type="match status" value="1"/>
</dbReference>
<dbReference type="OMA" id="VHQLNNA"/>
<dbReference type="InParanoid" id="A0A0V0R701"/>
<dbReference type="GO" id="GO:0016192">
    <property type="term" value="P:vesicle-mediated transport"/>
    <property type="evidence" value="ECO:0007669"/>
    <property type="project" value="InterPro"/>
</dbReference>
<dbReference type="AlphaFoldDB" id="A0A0V0R701"/>
<dbReference type="InterPro" id="IPR027482">
    <property type="entry name" value="Sec1-like_dom2"/>
</dbReference>
<evidence type="ECO:0000256" key="1">
    <source>
        <dbReference type="ARBA" id="ARBA00009884"/>
    </source>
</evidence>
<dbReference type="InterPro" id="IPR036045">
    <property type="entry name" value="Sec1-like_sf"/>
</dbReference>
<keyword evidence="3" id="KW-1185">Reference proteome</keyword>
<dbReference type="Gene3D" id="3.40.50.2060">
    <property type="match status" value="1"/>
</dbReference>
<sequence>MNYSDNNQLDLIKITEDYFERVLQEIKGIKCLILDEETTGIISLICSQSQILKKDVYLIEKIDNNLEEKLLHLKALFFIRPTEQNFSLLREHIQNPKFQELHIFFSNQVPNTEIEKLAEIDENDIIKTVQEVYSDYYTINKDLFTLNISSTFGLTRQVTQWTPQDYMILKRIKDGLLSAIYSLRRVPMIRYLHKSQACQSIAEELSNRIDKEVRQNNSQFHRDSKTLLLIIDRREDPVTPLLNQWTYQAMLHELIGVHNNRVDLINGLKALNPQGNQYQIQQQQDPEKQFVISPQNDSFFQQNMFVNFGELAQNIKDFIDEVQRKRQSTMKLDSLEDMAKAVENIPELKRISGNLSKHVTLSMEVSKLVEERQLMTVSRVEQELVSKDDKSYLQKSVWEVLNDPNIQNLEKLKVVILYALRYENCEKIEHMKDKLRQQGFQQKNLNLINYAIDYAGKKQRQGDLFQTKNWKAIMKRKLKVFDNCPNVFTQHEPYIMNLLNQIKENKLKEQEYPVTSLNYFKGQPQEIIIFMVGGCTYEEAEKINEYSKQMGTKIVLGGSYIHNSKTFLAELSQMAYQNQDQQTININQ</sequence>
<accession>A0A0V0R701</accession>
<dbReference type="SUPFAM" id="SSF56815">
    <property type="entry name" value="Sec1/munc18-like (SM) proteins"/>
    <property type="match status" value="1"/>
</dbReference>
<dbReference type="Proteomes" id="UP000054937">
    <property type="component" value="Unassembled WGS sequence"/>
</dbReference>
<dbReference type="PIRSF" id="PIRSF005715">
    <property type="entry name" value="VPS45_Sec1"/>
    <property type="match status" value="1"/>
</dbReference>
<evidence type="ECO:0000313" key="2">
    <source>
        <dbReference type="EMBL" id="KRX10235.1"/>
    </source>
</evidence>
<dbReference type="OrthoDB" id="10266265at2759"/>
<dbReference type="Gene3D" id="3.90.830.10">
    <property type="entry name" value="Syntaxin Binding Protein 1, Chain A, domain 2"/>
    <property type="match status" value="1"/>
</dbReference>
<name>A0A0V0R701_PSEPJ</name>
<dbReference type="PANTHER" id="PTHR11679">
    <property type="entry name" value="VESICLE PROTEIN SORTING-ASSOCIATED"/>
    <property type="match status" value="1"/>
</dbReference>
<reference evidence="2 3" key="1">
    <citation type="journal article" date="2015" name="Sci. Rep.">
        <title>Genome of the facultative scuticociliatosis pathogen Pseudocohnilembus persalinus provides insight into its virulence through horizontal gene transfer.</title>
        <authorList>
            <person name="Xiong J."/>
            <person name="Wang G."/>
            <person name="Cheng J."/>
            <person name="Tian M."/>
            <person name="Pan X."/>
            <person name="Warren A."/>
            <person name="Jiang C."/>
            <person name="Yuan D."/>
            <person name="Miao W."/>
        </authorList>
    </citation>
    <scope>NUCLEOTIDE SEQUENCE [LARGE SCALE GENOMIC DNA]</scope>
    <source>
        <strain evidence="2">36N120E</strain>
    </source>
</reference>
<organism evidence="2 3">
    <name type="scientific">Pseudocohnilembus persalinus</name>
    <name type="common">Ciliate</name>
    <dbReference type="NCBI Taxonomy" id="266149"/>
    <lineage>
        <taxon>Eukaryota</taxon>
        <taxon>Sar</taxon>
        <taxon>Alveolata</taxon>
        <taxon>Ciliophora</taxon>
        <taxon>Intramacronucleata</taxon>
        <taxon>Oligohymenophorea</taxon>
        <taxon>Scuticociliatia</taxon>
        <taxon>Philasterida</taxon>
        <taxon>Pseudocohnilembidae</taxon>
        <taxon>Pseudocohnilembus</taxon>
    </lineage>
</organism>
<proteinExistence type="inferred from homology"/>
<comment type="similarity">
    <text evidence="1">Belongs to the STXBP/unc-18/SEC1 family.</text>
</comment>
<gene>
    <name evidence="2" type="ORF">PPERSA_07320</name>
</gene>
<dbReference type="InterPro" id="IPR001619">
    <property type="entry name" value="Sec1-like"/>
</dbReference>